<keyword evidence="10" id="KW-0325">Glycoprotein</keyword>
<dbReference type="GO" id="GO:0006955">
    <property type="term" value="P:immune response"/>
    <property type="evidence" value="ECO:0007669"/>
    <property type="project" value="InterPro"/>
</dbReference>
<dbReference type="PANTHER" id="PTHR24365">
    <property type="entry name" value="TOLL-LIKE RECEPTOR"/>
    <property type="match status" value="1"/>
</dbReference>
<dbReference type="GO" id="GO:0004888">
    <property type="term" value="F:transmembrane signaling receptor activity"/>
    <property type="evidence" value="ECO:0007669"/>
    <property type="project" value="InterPro"/>
</dbReference>
<sequence>MEVLHEVYFRYSGHNMEGIILYSVLSIIIICNEFVHASVCDIKYELKENEEVKIADCKNKGLTFIPQNLPGDIKVLDMSFNLLRMIWNNSFVNYKYLQELFLRQNQLDYLSNNSFQGLHKLTILDMSENILNLSNVYSAELFHPIKNLTKLDIRRNMPQPIDFVADYNYPDHAFGILTELSFLGIDMMPLPHFGSGFGHMTTLKELHFDSCYLVRLSNEIFQRFSSSVEQLTIRNCRLHFVVTDDNALLQFPNLHVIDFSGTFMHLKHALELLQPYRNKSITTINFGHVSDVSIDRVDIPYVLTITVDIMKNLKTICVENLDLSENGIVDYEPGSLFSLDHLKCLRHISFKGNRFLLFSEKNLNEIQYFFRKTVRLKSFDYSYNAVNYEMKNSDTSNSDLNCSFHSCVILPKSLEKIDLSYTIANTFPKMYLIVPKNNSLIYVDVSYSNTNLAILILQIRLETFISNGGDYSFAWNQLKRSPYHTLKTIVWKNADLDTAIRLYGNQFFNSIRSIESMDISENDIWYFPDDLLNPLPNLTYLYLSKNSFQSIPIQLSDHTKVQMLDVRKNRLTSVSSAIRDWADKMQELHGMTLQLTDNAFECNCDNIDFIRWIQTTKVDLDSRSYKCKLSNGTVIDTFIAYNSLYELFADCKNTMWLTFASTLLSTFITISLLLFAYNRRWKIIFSIYGVIRRVVERKVWRIYQYDVYISYEGDIVIWIKNVLIPKLEIEWGLTMCIKDRDFLVGPSQADNEAESIQNSRSIIFLITPEFLSSHDCMFELDRAKYERITKNLERIIIITKDITITDIPVEFSYIWNYAFIVQWPENLEDLDDTWRKLRMLLTDGLITNT</sequence>
<keyword evidence="5" id="KW-0732">Signal</keyword>
<feature type="domain" description="TIR" evidence="12">
    <location>
        <begin position="703"/>
        <end position="841"/>
    </location>
</feature>
<keyword evidence="6" id="KW-0677">Repeat</keyword>
<dbReference type="InterPro" id="IPR000157">
    <property type="entry name" value="TIR_dom"/>
</dbReference>
<keyword evidence="8 11" id="KW-0472">Membrane</keyword>
<feature type="transmembrane region" description="Helical" evidence="11">
    <location>
        <begin position="655"/>
        <end position="677"/>
    </location>
</feature>
<evidence type="ECO:0000256" key="5">
    <source>
        <dbReference type="ARBA" id="ARBA00022729"/>
    </source>
</evidence>
<dbReference type="InterPro" id="IPR032675">
    <property type="entry name" value="LRR_dom_sf"/>
</dbReference>
<evidence type="ECO:0000313" key="14">
    <source>
        <dbReference type="Proteomes" id="UP000683360"/>
    </source>
</evidence>
<dbReference type="AlphaFoldDB" id="A0A8S3QVB5"/>
<dbReference type="PANTHER" id="PTHR24365:SF541">
    <property type="entry name" value="PROTEIN TOLL-RELATED"/>
    <property type="match status" value="1"/>
</dbReference>
<evidence type="ECO:0000256" key="7">
    <source>
        <dbReference type="ARBA" id="ARBA00022989"/>
    </source>
</evidence>
<dbReference type="SMART" id="SM00369">
    <property type="entry name" value="LRR_TYP"/>
    <property type="match status" value="5"/>
</dbReference>
<dbReference type="Gene3D" id="3.40.50.10140">
    <property type="entry name" value="Toll/interleukin-1 receptor homology (TIR) domain"/>
    <property type="match status" value="1"/>
</dbReference>
<evidence type="ECO:0000259" key="12">
    <source>
        <dbReference type="PROSITE" id="PS50104"/>
    </source>
</evidence>
<evidence type="ECO:0000256" key="3">
    <source>
        <dbReference type="ARBA" id="ARBA00022614"/>
    </source>
</evidence>
<keyword evidence="14" id="KW-1185">Reference proteome</keyword>
<dbReference type="InterPro" id="IPR003591">
    <property type="entry name" value="Leu-rich_rpt_typical-subtyp"/>
</dbReference>
<evidence type="ECO:0000256" key="9">
    <source>
        <dbReference type="ARBA" id="ARBA00023170"/>
    </source>
</evidence>
<evidence type="ECO:0000256" key="4">
    <source>
        <dbReference type="ARBA" id="ARBA00022692"/>
    </source>
</evidence>
<reference evidence="13" key="1">
    <citation type="submission" date="2021-03" db="EMBL/GenBank/DDBJ databases">
        <authorList>
            <person name="Bekaert M."/>
        </authorList>
    </citation>
    <scope>NUCLEOTIDE SEQUENCE</scope>
</reference>
<comment type="subcellular location">
    <subcellularLocation>
        <location evidence="1">Membrane</location>
        <topology evidence="1">Single-pass type I membrane protein</topology>
    </subcellularLocation>
</comment>
<keyword evidence="7 11" id="KW-1133">Transmembrane helix</keyword>
<evidence type="ECO:0000256" key="1">
    <source>
        <dbReference type="ARBA" id="ARBA00004479"/>
    </source>
</evidence>
<dbReference type="PIRSF" id="PIRSF037595">
    <property type="entry name" value="Toll-like_receptor"/>
    <property type="match status" value="1"/>
</dbReference>
<organism evidence="13 14">
    <name type="scientific">Mytilus edulis</name>
    <name type="common">Blue mussel</name>
    <dbReference type="NCBI Taxonomy" id="6550"/>
    <lineage>
        <taxon>Eukaryota</taxon>
        <taxon>Metazoa</taxon>
        <taxon>Spiralia</taxon>
        <taxon>Lophotrochozoa</taxon>
        <taxon>Mollusca</taxon>
        <taxon>Bivalvia</taxon>
        <taxon>Autobranchia</taxon>
        <taxon>Pteriomorphia</taxon>
        <taxon>Mytilida</taxon>
        <taxon>Mytiloidea</taxon>
        <taxon>Mytilidae</taxon>
        <taxon>Mytilinae</taxon>
        <taxon>Mytilus</taxon>
    </lineage>
</organism>
<dbReference type="InterPro" id="IPR001611">
    <property type="entry name" value="Leu-rich_rpt"/>
</dbReference>
<evidence type="ECO:0000256" key="11">
    <source>
        <dbReference type="SAM" id="Phobius"/>
    </source>
</evidence>
<dbReference type="InterPro" id="IPR017241">
    <property type="entry name" value="Toll-like_receptor"/>
</dbReference>
<evidence type="ECO:0000256" key="6">
    <source>
        <dbReference type="ARBA" id="ARBA00022737"/>
    </source>
</evidence>
<proteinExistence type="inferred from homology"/>
<name>A0A8S3QVB5_MYTED</name>
<dbReference type="SMART" id="SM00255">
    <property type="entry name" value="TIR"/>
    <property type="match status" value="1"/>
</dbReference>
<dbReference type="SUPFAM" id="SSF52200">
    <property type="entry name" value="Toll/Interleukin receptor TIR domain"/>
    <property type="match status" value="1"/>
</dbReference>
<dbReference type="GO" id="GO:0002224">
    <property type="term" value="P:toll-like receptor signaling pathway"/>
    <property type="evidence" value="ECO:0007669"/>
    <property type="project" value="InterPro"/>
</dbReference>
<keyword evidence="4 11" id="KW-0812">Transmembrane</keyword>
<dbReference type="InterPro" id="IPR035897">
    <property type="entry name" value="Toll_tir_struct_dom_sf"/>
</dbReference>
<dbReference type="SUPFAM" id="SSF52058">
    <property type="entry name" value="L domain-like"/>
    <property type="match status" value="1"/>
</dbReference>
<evidence type="ECO:0000256" key="2">
    <source>
        <dbReference type="ARBA" id="ARBA00009634"/>
    </source>
</evidence>
<dbReference type="Pfam" id="PF01582">
    <property type="entry name" value="TIR"/>
    <property type="match status" value="1"/>
</dbReference>
<gene>
    <name evidence="13" type="ORF">MEDL_11689</name>
</gene>
<dbReference type="OrthoDB" id="6287768at2759"/>
<dbReference type="Proteomes" id="UP000683360">
    <property type="component" value="Unassembled WGS sequence"/>
</dbReference>
<comment type="similarity">
    <text evidence="2">Belongs to the Toll-like receptor family.</text>
</comment>
<evidence type="ECO:0000313" key="13">
    <source>
        <dbReference type="EMBL" id="CAG2196861.1"/>
    </source>
</evidence>
<keyword evidence="3" id="KW-0433">Leucine-rich repeat</keyword>
<evidence type="ECO:0000256" key="8">
    <source>
        <dbReference type="ARBA" id="ARBA00023136"/>
    </source>
</evidence>
<dbReference type="GO" id="GO:0005886">
    <property type="term" value="C:plasma membrane"/>
    <property type="evidence" value="ECO:0007669"/>
    <property type="project" value="TreeGrafter"/>
</dbReference>
<dbReference type="Gene3D" id="3.80.10.10">
    <property type="entry name" value="Ribonuclease Inhibitor"/>
    <property type="match status" value="2"/>
</dbReference>
<comment type="caution">
    <text evidence="13">The sequence shown here is derived from an EMBL/GenBank/DDBJ whole genome shotgun (WGS) entry which is preliminary data.</text>
</comment>
<evidence type="ECO:0000256" key="10">
    <source>
        <dbReference type="ARBA" id="ARBA00023180"/>
    </source>
</evidence>
<dbReference type="PROSITE" id="PS50104">
    <property type="entry name" value="TIR"/>
    <property type="match status" value="1"/>
</dbReference>
<accession>A0A8S3QVB5</accession>
<keyword evidence="9" id="KW-0675">Receptor</keyword>
<dbReference type="Pfam" id="PF13855">
    <property type="entry name" value="LRR_8"/>
    <property type="match status" value="2"/>
</dbReference>
<dbReference type="EMBL" id="CAJPWZ010000579">
    <property type="protein sequence ID" value="CAG2196861.1"/>
    <property type="molecule type" value="Genomic_DNA"/>
</dbReference>
<protein>
    <recommendedName>
        <fullName evidence="12">TIR domain-containing protein</fullName>
    </recommendedName>
</protein>